<name>A0AA88J261_FICCA</name>
<gene>
    <name evidence="3" type="ORF">TIFTF001_032233</name>
</gene>
<proteinExistence type="predicted"/>
<evidence type="ECO:0008006" key="5">
    <source>
        <dbReference type="Google" id="ProtNLM"/>
    </source>
</evidence>
<dbReference type="NCBIfam" id="TIGR00756">
    <property type="entry name" value="PPR"/>
    <property type="match status" value="1"/>
</dbReference>
<dbReference type="Gene3D" id="1.25.40.10">
    <property type="entry name" value="Tetratricopeptide repeat domain"/>
    <property type="match status" value="3"/>
</dbReference>
<feature type="repeat" description="PPR" evidence="2">
    <location>
        <begin position="435"/>
        <end position="469"/>
    </location>
</feature>
<keyword evidence="4" id="KW-1185">Reference proteome</keyword>
<comment type="caution">
    <text evidence="3">The sequence shown here is derived from an EMBL/GenBank/DDBJ whole genome shotgun (WGS) entry which is preliminary data.</text>
</comment>
<dbReference type="PANTHER" id="PTHR47262:SF1">
    <property type="entry name" value="OS02G0132600 PROTEIN"/>
    <property type="match status" value="1"/>
</dbReference>
<dbReference type="Pfam" id="PF13041">
    <property type="entry name" value="PPR_2"/>
    <property type="match status" value="1"/>
</dbReference>
<feature type="repeat" description="PPR" evidence="2">
    <location>
        <begin position="365"/>
        <end position="399"/>
    </location>
</feature>
<organism evidence="3 4">
    <name type="scientific">Ficus carica</name>
    <name type="common">Common fig</name>
    <dbReference type="NCBI Taxonomy" id="3494"/>
    <lineage>
        <taxon>Eukaryota</taxon>
        <taxon>Viridiplantae</taxon>
        <taxon>Streptophyta</taxon>
        <taxon>Embryophyta</taxon>
        <taxon>Tracheophyta</taxon>
        <taxon>Spermatophyta</taxon>
        <taxon>Magnoliopsida</taxon>
        <taxon>eudicotyledons</taxon>
        <taxon>Gunneridae</taxon>
        <taxon>Pentapetalae</taxon>
        <taxon>rosids</taxon>
        <taxon>fabids</taxon>
        <taxon>Rosales</taxon>
        <taxon>Moraceae</taxon>
        <taxon>Ficeae</taxon>
        <taxon>Ficus</taxon>
    </lineage>
</organism>
<evidence type="ECO:0000313" key="3">
    <source>
        <dbReference type="EMBL" id="GMN63153.1"/>
    </source>
</evidence>
<dbReference type="InterPro" id="IPR011990">
    <property type="entry name" value="TPR-like_helical_dom_sf"/>
</dbReference>
<evidence type="ECO:0000313" key="4">
    <source>
        <dbReference type="Proteomes" id="UP001187192"/>
    </source>
</evidence>
<accession>A0AA88J261</accession>
<dbReference type="AlphaFoldDB" id="A0AA88J261"/>
<dbReference type="Pfam" id="PF01535">
    <property type="entry name" value="PPR"/>
    <property type="match status" value="2"/>
</dbReference>
<dbReference type="InterPro" id="IPR002885">
    <property type="entry name" value="PPR_rpt"/>
</dbReference>
<protein>
    <recommendedName>
        <fullName evidence="5">Pentatricopeptide repeat-containing protein</fullName>
    </recommendedName>
</protein>
<reference evidence="3" key="1">
    <citation type="submission" date="2023-07" db="EMBL/GenBank/DDBJ databases">
        <title>draft genome sequence of fig (Ficus carica).</title>
        <authorList>
            <person name="Takahashi T."/>
            <person name="Nishimura K."/>
        </authorList>
    </citation>
    <scope>NUCLEOTIDE SEQUENCE</scope>
</reference>
<keyword evidence="1" id="KW-0677">Repeat</keyword>
<feature type="repeat" description="PPR" evidence="2">
    <location>
        <begin position="470"/>
        <end position="504"/>
    </location>
</feature>
<evidence type="ECO:0000256" key="2">
    <source>
        <dbReference type="PROSITE-ProRule" id="PRU00708"/>
    </source>
</evidence>
<dbReference type="PROSITE" id="PS51375">
    <property type="entry name" value="PPR"/>
    <property type="match status" value="3"/>
</dbReference>
<dbReference type="Pfam" id="PF13812">
    <property type="entry name" value="PPR_3"/>
    <property type="match status" value="1"/>
</dbReference>
<sequence length="804" mass="90787">MPSHGLQPFMGIGNLELALSTLFIDALESSFDQEEFHVEALWETDLGIPWFPSIAESGISLQRKEVTRERKQKWFFKSTQVNHFNQLVSMCAGKVGTGAAFGIFGKLGRDTSVKEYNALLRLCIEKARSTDDEEVALQQIHRAFVFFKSMKENGLQLEAETYGPLLTYLIGMDMVQEFHFFCDIIKDANPKAVSKLGYYEMLLWIKVDDEEKIQELFNYIVTEEMEPNSSLRGLSICNVEFLMGFSCAAENYLLGLCEGGREKELSQLFDITDITKFASMNTVAAMFKSLGKLQMEAFVEKFLVFFKACDFGAQNFSNFLCCYAIGNPNLAMRIFNCGLGSRLYQVEDVVVTFKNLHAKHEVTPSSASYENLIKHCCSLHKVHVALDVVGEMLEAGLTVSMLPINHILHACEESCNYNLVHRLYSLICDHNLKPNTETFRKMISLCVRMKDLAAAYNFLGDLEKMNLAPTSHMFNAIMAGYFREKNTSGALMVLKHMEKANVKPDSQTFSYLIGNCESEEEIDKYCEELKLSGIQATKHVFMALINAYARCGQIEKAKQVVSDKLIPAKNLNEIKSVLIQALSTHGQLSDALSMYEEIKQSGFSLEPKAVIGLIEHYNSDGGTSTLLQLLEELDDPRYWLDGCCRVIVYCVRYKNLSTAVDLLKQLQDKFCFEDDLVIEALLDEIGLDLLKVVKDDLGLTPPRKCLDFLLHACANAKDLDNARLIWGEYEAAGLPYNILNFLRMYQALLISGDRKAATTLLRKIPKDDPDVRLVIKACQTKYTETVTMTKQLRTEKRSTSLSSE</sequence>
<evidence type="ECO:0000256" key="1">
    <source>
        <dbReference type="ARBA" id="ARBA00022737"/>
    </source>
</evidence>
<dbReference type="EMBL" id="BTGU01000143">
    <property type="protein sequence ID" value="GMN63153.1"/>
    <property type="molecule type" value="Genomic_DNA"/>
</dbReference>
<dbReference type="Proteomes" id="UP001187192">
    <property type="component" value="Unassembled WGS sequence"/>
</dbReference>
<dbReference type="PANTHER" id="PTHR47262">
    <property type="entry name" value="OS02G0132600 PROTEIN"/>
    <property type="match status" value="1"/>
</dbReference>